<keyword evidence="2" id="KW-1185">Reference proteome</keyword>
<evidence type="ECO:0000313" key="2">
    <source>
        <dbReference type="Proteomes" id="UP000521922"/>
    </source>
</evidence>
<comment type="caution">
    <text evidence="1">The sequence shown here is derived from an EMBL/GenBank/DDBJ whole genome shotgun (WGS) entry which is preliminary data.</text>
</comment>
<evidence type="ECO:0000313" key="1">
    <source>
        <dbReference type="EMBL" id="NYD22237.1"/>
    </source>
</evidence>
<organism evidence="1 2">
    <name type="scientific">Kineococcus aurantiacus</name>
    <dbReference type="NCBI Taxonomy" id="37633"/>
    <lineage>
        <taxon>Bacteria</taxon>
        <taxon>Bacillati</taxon>
        <taxon>Actinomycetota</taxon>
        <taxon>Actinomycetes</taxon>
        <taxon>Kineosporiales</taxon>
        <taxon>Kineosporiaceae</taxon>
        <taxon>Kineococcus</taxon>
    </lineage>
</organism>
<dbReference type="AlphaFoldDB" id="A0A7Y9J0D6"/>
<dbReference type="Pfam" id="PF16702">
    <property type="entry name" value="DUF5063"/>
    <property type="match status" value="1"/>
</dbReference>
<sequence length="206" mass="21706">MGEARDDAAGVEAAGVEAGVEAVGREVADLAAATAAEVRTYLATVTEVATGRMDSTALSVLLLAVSQVLVTGARLGALDDVVPARRFEPDAGPDADVDAVRASLANVLEGLDDYAEVVDPLTNAELVRGALSDDLTSVAVDLEHGLRHHEHGDITEALWWWQFSYLSSWGPRATAALRVLQSLLAHLRLDVDAETASDAEFDALHP</sequence>
<dbReference type="RefSeq" id="WP_179751064.1">
    <property type="nucleotide sequence ID" value="NZ_BAAAGN010000022.1"/>
</dbReference>
<dbReference type="InterPro" id="IPR032025">
    <property type="entry name" value="DUF5063"/>
</dbReference>
<gene>
    <name evidence="1" type="ORF">BJ968_001777</name>
</gene>
<proteinExistence type="predicted"/>
<reference evidence="1 2" key="1">
    <citation type="submission" date="2020-07" db="EMBL/GenBank/DDBJ databases">
        <title>Sequencing the genomes of 1000 actinobacteria strains.</title>
        <authorList>
            <person name="Klenk H.-P."/>
        </authorList>
    </citation>
    <scope>NUCLEOTIDE SEQUENCE [LARGE SCALE GENOMIC DNA]</scope>
    <source>
        <strain evidence="1 2">DSM 7487</strain>
    </source>
</reference>
<evidence type="ECO:0008006" key="3">
    <source>
        <dbReference type="Google" id="ProtNLM"/>
    </source>
</evidence>
<dbReference type="Gene3D" id="1.20.120.1550">
    <property type="entry name" value="Protein of unknown function DUF5063"/>
    <property type="match status" value="1"/>
</dbReference>
<dbReference type="InterPro" id="IPR038312">
    <property type="entry name" value="DUF5063_sf"/>
</dbReference>
<accession>A0A7Y9J0D6</accession>
<dbReference type="EMBL" id="JACCBB010000001">
    <property type="protein sequence ID" value="NYD22237.1"/>
    <property type="molecule type" value="Genomic_DNA"/>
</dbReference>
<name>A0A7Y9J0D6_9ACTN</name>
<dbReference type="Proteomes" id="UP000521922">
    <property type="component" value="Unassembled WGS sequence"/>
</dbReference>
<protein>
    <recommendedName>
        <fullName evidence="3">DUF5063 domain-containing protein</fullName>
    </recommendedName>
</protein>